<name>A0A3M2LDV4_9NOCA</name>
<organism evidence="11 12">
    <name type="scientific">Nocardia stercoris</name>
    <dbReference type="NCBI Taxonomy" id="2483361"/>
    <lineage>
        <taxon>Bacteria</taxon>
        <taxon>Bacillati</taxon>
        <taxon>Actinomycetota</taxon>
        <taxon>Actinomycetes</taxon>
        <taxon>Mycobacteriales</taxon>
        <taxon>Nocardiaceae</taxon>
        <taxon>Nocardia</taxon>
    </lineage>
</organism>
<evidence type="ECO:0000256" key="1">
    <source>
        <dbReference type="ARBA" id="ARBA00001954"/>
    </source>
</evidence>
<dbReference type="OrthoDB" id="9772881at2"/>
<protein>
    <submittedName>
        <fullName evidence="11">Acyl-ACP desaturase</fullName>
    </submittedName>
</protein>
<comment type="caution">
    <text evidence="11">The sequence shown here is derived from an EMBL/GenBank/DDBJ whole genome shotgun (WGS) entry which is preliminary data.</text>
</comment>
<evidence type="ECO:0000256" key="5">
    <source>
        <dbReference type="ARBA" id="ARBA00022723"/>
    </source>
</evidence>
<dbReference type="Proteomes" id="UP000279275">
    <property type="component" value="Unassembled WGS sequence"/>
</dbReference>
<evidence type="ECO:0000313" key="11">
    <source>
        <dbReference type="EMBL" id="RMI35711.1"/>
    </source>
</evidence>
<keyword evidence="7" id="KW-0560">Oxidoreductase</keyword>
<evidence type="ECO:0000256" key="6">
    <source>
        <dbReference type="ARBA" id="ARBA00022832"/>
    </source>
</evidence>
<keyword evidence="5" id="KW-0479">Metal-binding</keyword>
<dbReference type="GO" id="GO:0005829">
    <property type="term" value="C:cytosol"/>
    <property type="evidence" value="ECO:0007669"/>
    <property type="project" value="TreeGrafter"/>
</dbReference>
<evidence type="ECO:0000256" key="7">
    <source>
        <dbReference type="ARBA" id="ARBA00023002"/>
    </source>
</evidence>
<keyword evidence="10" id="KW-0275">Fatty acid biosynthesis</keyword>
<dbReference type="GO" id="GO:0046872">
    <property type="term" value="F:metal ion binding"/>
    <property type="evidence" value="ECO:0007669"/>
    <property type="project" value="UniProtKB-KW"/>
</dbReference>
<dbReference type="GO" id="GO:0045300">
    <property type="term" value="F:stearoyl-[ACP] desaturase activity"/>
    <property type="evidence" value="ECO:0007669"/>
    <property type="project" value="InterPro"/>
</dbReference>
<dbReference type="InterPro" id="IPR009078">
    <property type="entry name" value="Ferritin-like_SF"/>
</dbReference>
<dbReference type="GO" id="GO:0006633">
    <property type="term" value="P:fatty acid biosynthetic process"/>
    <property type="evidence" value="ECO:0007669"/>
    <property type="project" value="UniProtKB-KW"/>
</dbReference>
<evidence type="ECO:0000256" key="10">
    <source>
        <dbReference type="ARBA" id="ARBA00023160"/>
    </source>
</evidence>
<comment type="similarity">
    <text evidence="2">Belongs to the fatty acid desaturase type 2 family.</text>
</comment>
<dbReference type="Gene3D" id="1.10.620.20">
    <property type="entry name" value="Ribonucleotide Reductase, subunit A"/>
    <property type="match status" value="1"/>
</dbReference>
<sequence length="269" mass="29638">MEDILARHLRIARPWYPHDYVPWSDGRNFALLGGEDWDPAQSELTELTSTALTVSVLIADNLSAYHRDLAKYLRHGPWWRWVGRWTAEENRHEILLRNYLVVSRAVDPIELERMRMTQVVAGLRRPSVHVLDVLARAAFDEAAATVRHRNTAALAENSVVTAIADRLAADDAAHTEVFADLVAAGLNRAPDQAVRAIADQVAVFETPEVTLADGCSGTALLAASGVYEPVRAPEVVFGPLVDRWKIFSRTDFGSAGEQAAAELAVLLGR</sequence>
<dbReference type="AlphaFoldDB" id="A0A3M2LDV4"/>
<dbReference type="SUPFAM" id="SSF47240">
    <property type="entry name" value="Ferritin-like"/>
    <property type="match status" value="1"/>
</dbReference>
<evidence type="ECO:0000256" key="9">
    <source>
        <dbReference type="ARBA" id="ARBA00023098"/>
    </source>
</evidence>
<evidence type="ECO:0000256" key="4">
    <source>
        <dbReference type="ARBA" id="ARBA00022516"/>
    </source>
</evidence>
<dbReference type="InterPro" id="IPR005067">
    <property type="entry name" value="Fatty_acid_desaturase-2"/>
</dbReference>
<keyword evidence="8" id="KW-0408">Iron</keyword>
<keyword evidence="12" id="KW-1185">Reference proteome</keyword>
<evidence type="ECO:0000313" key="12">
    <source>
        <dbReference type="Proteomes" id="UP000279275"/>
    </source>
</evidence>
<dbReference type="Pfam" id="PF03405">
    <property type="entry name" value="FA_desaturase_2"/>
    <property type="match status" value="1"/>
</dbReference>
<evidence type="ECO:0000256" key="3">
    <source>
        <dbReference type="ARBA" id="ARBA00011738"/>
    </source>
</evidence>
<dbReference type="PANTHER" id="PTHR31155:SF9">
    <property type="entry name" value="STEAROYL-[ACYL-CARRIER-PROTEIN] 9-DESATURASE 7, CHLOROPLASTIC"/>
    <property type="match status" value="1"/>
</dbReference>
<dbReference type="EMBL" id="RFFH01000001">
    <property type="protein sequence ID" value="RMI35711.1"/>
    <property type="molecule type" value="Genomic_DNA"/>
</dbReference>
<keyword evidence="9" id="KW-0443">Lipid metabolism</keyword>
<comment type="subunit">
    <text evidence="3">Homodimer.</text>
</comment>
<evidence type="ECO:0000256" key="8">
    <source>
        <dbReference type="ARBA" id="ARBA00023004"/>
    </source>
</evidence>
<dbReference type="InterPro" id="IPR012348">
    <property type="entry name" value="RNR-like"/>
</dbReference>
<keyword evidence="6" id="KW-0276">Fatty acid metabolism</keyword>
<reference evidence="11 12" key="1">
    <citation type="submission" date="2018-10" db="EMBL/GenBank/DDBJ databases">
        <title>Isolation from cow dung.</title>
        <authorList>
            <person name="Ling L."/>
        </authorList>
    </citation>
    <scope>NUCLEOTIDE SEQUENCE [LARGE SCALE GENOMIC DNA]</scope>
    <source>
        <strain evidence="11 12">NEAU-LL90</strain>
    </source>
</reference>
<proteinExistence type="inferred from homology"/>
<dbReference type="PANTHER" id="PTHR31155">
    <property type="entry name" value="ACYL- ACYL-CARRIER-PROTEIN DESATURASE-RELATED"/>
    <property type="match status" value="1"/>
</dbReference>
<comment type="cofactor">
    <cofactor evidence="1">
        <name>Fe(2+)</name>
        <dbReference type="ChEBI" id="CHEBI:29033"/>
    </cofactor>
</comment>
<gene>
    <name evidence="11" type="ORF">EBN03_00935</name>
</gene>
<accession>A0A3M2LDV4</accession>
<keyword evidence="4" id="KW-0444">Lipid biosynthesis</keyword>
<evidence type="ECO:0000256" key="2">
    <source>
        <dbReference type="ARBA" id="ARBA00008749"/>
    </source>
</evidence>